<sequence>MRDAALLGARLLLGGYMGIHASQKLLGKFHGPGLDGIAPVFENNGLAPGREMAMAAAATEIAGGVLTITGFADPAGPLAVAGAMAVAAGFNRGGGLMAARNGVELPVAYATLALTLAATGPGKYKIGPSIPGRLAAVGALVGGAAAGALIAKMVTSKPAPAEPEQENS</sequence>
<keyword evidence="3" id="KW-1003">Cell membrane</keyword>
<keyword evidence="8" id="KW-1185">Reference proteome</keyword>
<dbReference type="InterPro" id="IPR032808">
    <property type="entry name" value="DoxX"/>
</dbReference>
<dbReference type="RefSeq" id="WP_145859420.1">
    <property type="nucleotide sequence ID" value="NZ_RPFW01000007.1"/>
</dbReference>
<gene>
    <name evidence="7" type="ORF">EAS64_32975</name>
</gene>
<evidence type="ECO:0000256" key="3">
    <source>
        <dbReference type="ARBA" id="ARBA00022475"/>
    </source>
</evidence>
<reference evidence="7 8" key="1">
    <citation type="submission" date="2018-11" db="EMBL/GenBank/DDBJ databases">
        <title>Trebonia kvetii gen.nov., sp.nov., a novel acidophilic actinobacterium, and proposal of the new actinobacterial family Treboniaceae fam. nov.</title>
        <authorList>
            <person name="Rapoport D."/>
            <person name="Sagova-Mareckova M."/>
            <person name="Sedlacek I."/>
            <person name="Provaznik J."/>
            <person name="Kralova S."/>
            <person name="Pavlinic D."/>
            <person name="Benes V."/>
            <person name="Kopecky J."/>
        </authorList>
    </citation>
    <scope>NUCLEOTIDE SEQUENCE [LARGE SCALE GENOMIC DNA]</scope>
    <source>
        <strain evidence="7 8">15Tr583</strain>
    </source>
</reference>
<keyword evidence="4" id="KW-0812">Transmembrane</keyword>
<dbReference type="PANTHER" id="PTHR33452:SF1">
    <property type="entry name" value="INNER MEMBRANE PROTEIN YPHA-RELATED"/>
    <property type="match status" value="1"/>
</dbReference>
<dbReference type="OrthoDB" id="346004at2"/>
<organism evidence="7 8">
    <name type="scientific">Trebonia kvetii</name>
    <dbReference type="NCBI Taxonomy" id="2480626"/>
    <lineage>
        <taxon>Bacteria</taxon>
        <taxon>Bacillati</taxon>
        <taxon>Actinomycetota</taxon>
        <taxon>Actinomycetes</taxon>
        <taxon>Streptosporangiales</taxon>
        <taxon>Treboniaceae</taxon>
        <taxon>Trebonia</taxon>
    </lineage>
</organism>
<comment type="subcellular location">
    <subcellularLocation>
        <location evidence="1">Cell membrane</location>
        <topology evidence="1">Multi-pass membrane protein</topology>
    </subcellularLocation>
</comment>
<dbReference type="EMBL" id="RPFW01000007">
    <property type="protein sequence ID" value="TVZ01109.1"/>
    <property type="molecule type" value="Genomic_DNA"/>
</dbReference>
<proteinExistence type="inferred from homology"/>
<dbReference type="PANTHER" id="PTHR33452">
    <property type="entry name" value="OXIDOREDUCTASE CATD-RELATED"/>
    <property type="match status" value="1"/>
</dbReference>
<keyword evidence="5" id="KW-1133">Transmembrane helix</keyword>
<evidence type="ECO:0000256" key="4">
    <source>
        <dbReference type="ARBA" id="ARBA00022692"/>
    </source>
</evidence>
<protein>
    <submittedName>
        <fullName evidence="7">DoxX family membrane protein</fullName>
    </submittedName>
</protein>
<accession>A0A6P2BPT2</accession>
<dbReference type="GO" id="GO:0005886">
    <property type="term" value="C:plasma membrane"/>
    <property type="evidence" value="ECO:0007669"/>
    <property type="project" value="UniProtKB-SubCell"/>
</dbReference>
<dbReference type="Pfam" id="PF07681">
    <property type="entry name" value="DoxX"/>
    <property type="match status" value="1"/>
</dbReference>
<name>A0A6P2BPT2_9ACTN</name>
<dbReference type="Proteomes" id="UP000460272">
    <property type="component" value="Unassembled WGS sequence"/>
</dbReference>
<evidence type="ECO:0000256" key="6">
    <source>
        <dbReference type="ARBA" id="ARBA00023136"/>
    </source>
</evidence>
<evidence type="ECO:0000313" key="8">
    <source>
        <dbReference type="Proteomes" id="UP000460272"/>
    </source>
</evidence>
<comment type="caution">
    <text evidence="7">The sequence shown here is derived from an EMBL/GenBank/DDBJ whole genome shotgun (WGS) entry which is preliminary data.</text>
</comment>
<dbReference type="InterPro" id="IPR051907">
    <property type="entry name" value="DoxX-like_oxidoreductase"/>
</dbReference>
<evidence type="ECO:0000256" key="5">
    <source>
        <dbReference type="ARBA" id="ARBA00022989"/>
    </source>
</evidence>
<comment type="similarity">
    <text evidence="2">Belongs to the DoxX family.</text>
</comment>
<evidence type="ECO:0000256" key="2">
    <source>
        <dbReference type="ARBA" id="ARBA00006679"/>
    </source>
</evidence>
<keyword evidence="6" id="KW-0472">Membrane</keyword>
<evidence type="ECO:0000256" key="1">
    <source>
        <dbReference type="ARBA" id="ARBA00004651"/>
    </source>
</evidence>
<evidence type="ECO:0000313" key="7">
    <source>
        <dbReference type="EMBL" id="TVZ01109.1"/>
    </source>
</evidence>
<dbReference type="AlphaFoldDB" id="A0A6P2BPT2"/>